<organism evidence="2 3">
    <name type="scientific">Hymenoscyphus albidus</name>
    <dbReference type="NCBI Taxonomy" id="595503"/>
    <lineage>
        <taxon>Eukaryota</taxon>
        <taxon>Fungi</taxon>
        <taxon>Dikarya</taxon>
        <taxon>Ascomycota</taxon>
        <taxon>Pezizomycotina</taxon>
        <taxon>Leotiomycetes</taxon>
        <taxon>Helotiales</taxon>
        <taxon>Helotiaceae</taxon>
        <taxon>Hymenoscyphus</taxon>
    </lineage>
</organism>
<keyword evidence="3" id="KW-1185">Reference proteome</keyword>
<name>A0A9N9LLX6_9HELO</name>
<feature type="region of interest" description="Disordered" evidence="1">
    <location>
        <begin position="1"/>
        <end position="70"/>
    </location>
</feature>
<dbReference type="OrthoDB" id="10484440at2759"/>
<protein>
    <submittedName>
        <fullName evidence="2">Uncharacterized protein</fullName>
    </submittedName>
</protein>
<feature type="compositionally biased region" description="Basic and acidic residues" evidence="1">
    <location>
        <begin position="1"/>
        <end position="16"/>
    </location>
</feature>
<reference evidence="2" key="1">
    <citation type="submission" date="2021-07" db="EMBL/GenBank/DDBJ databases">
        <authorList>
            <person name="Durling M."/>
        </authorList>
    </citation>
    <scope>NUCLEOTIDE SEQUENCE</scope>
</reference>
<proteinExistence type="predicted"/>
<dbReference type="AlphaFoldDB" id="A0A9N9LLX6"/>
<evidence type="ECO:0000313" key="3">
    <source>
        <dbReference type="Proteomes" id="UP000701801"/>
    </source>
</evidence>
<evidence type="ECO:0000313" key="2">
    <source>
        <dbReference type="EMBL" id="CAG8977599.1"/>
    </source>
</evidence>
<comment type="caution">
    <text evidence="2">The sequence shown here is derived from an EMBL/GenBank/DDBJ whole genome shotgun (WGS) entry which is preliminary data.</text>
</comment>
<evidence type="ECO:0000256" key="1">
    <source>
        <dbReference type="SAM" id="MobiDB-lite"/>
    </source>
</evidence>
<gene>
    <name evidence="2" type="ORF">HYALB_00008376</name>
</gene>
<dbReference type="Proteomes" id="UP000701801">
    <property type="component" value="Unassembled WGS sequence"/>
</dbReference>
<dbReference type="EMBL" id="CAJVRM010000225">
    <property type="protein sequence ID" value="CAG8977599.1"/>
    <property type="molecule type" value="Genomic_DNA"/>
</dbReference>
<feature type="compositionally biased region" description="Polar residues" evidence="1">
    <location>
        <begin position="47"/>
        <end position="62"/>
    </location>
</feature>
<sequence length="206" mass="23608">MPNRFKELFQRPERSNSSRGAAAGATHPAKHNTEQHAEQLGGMAPPWSTSDQQSNITPSTPSFHDFPSNSKDDKVYSRTISNINFEDDNSFGVQTIKEQRCENETCGKSIFATMTNHEYSILYDKTANRIKLTYYCALRDDFVDEVTEGFRLRPESGKCQFCAARILDEEAAWKFDCQADKIKGMDDPRYKEVYKESLGYLTDWTR</sequence>
<accession>A0A9N9LLX6</accession>